<reference evidence="5 6" key="1">
    <citation type="submission" date="2021-02" db="EMBL/GenBank/DDBJ databases">
        <title>Activity-based single-cell genomes from oceanic crustal fluid captures similar information to metagenomic and metatranscriptomic surveys with orders of magnitude less sampling.</title>
        <authorList>
            <person name="D'Angelo T.S."/>
            <person name="Orcutt B.N."/>
        </authorList>
    </citation>
    <scope>NUCLEOTIDE SEQUENCE [LARGE SCALE GENOMIC DNA]</scope>
    <source>
        <strain evidence="5">AH-315-G02</strain>
    </source>
</reference>
<dbReference type="SUPFAM" id="SSF55174">
    <property type="entry name" value="Alpha-L RNA-binding motif"/>
    <property type="match status" value="1"/>
</dbReference>
<name>A0ABS3AT53_9BACT</name>
<evidence type="ECO:0000259" key="4">
    <source>
        <dbReference type="Pfam" id="PF01728"/>
    </source>
</evidence>
<dbReference type="Gene3D" id="3.40.50.150">
    <property type="entry name" value="Vaccinia Virus protein VP39"/>
    <property type="match status" value="1"/>
</dbReference>
<dbReference type="InterPro" id="IPR047048">
    <property type="entry name" value="TlyA"/>
</dbReference>
<comment type="similarity">
    <text evidence="2">Belongs to the TlyA family.</text>
</comment>
<dbReference type="Gene3D" id="3.10.290.10">
    <property type="entry name" value="RNA-binding S4 domain"/>
    <property type="match status" value="1"/>
</dbReference>
<sequence length="242" mass="26264">MAKIRLDELLVCSGLSTDLQQARRIIGAGEVTIDGHCVDKAGTLFPEKSIPVVKSKCPYVSRGGYKLKGGLEKFGFNPTGMICVDVGASSGGFTDCLLQHGARKVYAVDVAYGMLDWKLRQDSRVVVIERFNARNISAKQIPEPIDLAVIDAAFISLTKLIPPLVPLFGKNLSIICLIKPQFELPPNRIPKGGVVKNTEHHQQAIDKIITFITSSGLNAEGLEPSPILGPKGNCEFLLKITR</sequence>
<dbReference type="GO" id="GO:0008168">
    <property type="term" value="F:methyltransferase activity"/>
    <property type="evidence" value="ECO:0007669"/>
    <property type="project" value="UniProtKB-KW"/>
</dbReference>
<evidence type="ECO:0000256" key="1">
    <source>
        <dbReference type="ARBA" id="ARBA00022884"/>
    </source>
</evidence>
<evidence type="ECO:0000313" key="5">
    <source>
        <dbReference type="EMBL" id="MBN4067951.1"/>
    </source>
</evidence>
<accession>A0ABS3AT53</accession>
<dbReference type="InterPro" id="IPR004538">
    <property type="entry name" value="Hemolysin_A/TlyA"/>
</dbReference>
<organism evidence="5 6">
    <name type="scientific">Desulfotalea psychrophila</name>
    <dbReference type="NCBI Taxonomy" id="84980"/>
    <lineage>
        <taxon>Bacteria</taxon>
        <taxon>Pseudomonadati</taxon>
        <taxon>Thermodesulfobacteriota</taxon>
        <taxon>Desulfobulbia</taxon>
        <taxon>Desulfobulbales</taxon>
        <taxon>Desulfocapsaceae</taxon>
        <taxon>Desulfotalea</taxon>
    </lineage>
</organism>
<dbReference type="SUPFAM" id="SSF53335">
    <property type="entry name" value="S-adenosyl-L-methionine-dependent methyltransferases"/>
    <property type="match status" value="1"/>
</dbReference>
<dbReference type="InterPro" id="IPR029063">
    <property type="entry name" value="SAM-dependent_MTases_sf"/>
</dbReference>
<dbReference type="CDD" id="cd00165">
    <property type="entry name" value="S4"/>
    <property type="match status" value="1"/>
</dbReference>
<keyword evidence="5" id="KW-0489">Methyltransferase</keyword>
<keyword evidence="6" id="KW-1185">Reference proteome</keyword>
<dbReference type="PANTHER" id="PTHR32319:SF0">
    <property type="entry name" value="BACTERIAL HEMOLYSIN-LIKE PROTEIN"/>
    <property type="match status" value="1"/>
</dbReference>
<feature type="domain" description="Ribosomal RNA methyltransferase FtsJ" evidence="4">
    <location>
        <begin position="59"/>
        <end position="238"/>
    </location>
</feature>
<dbReference type="InterPro" id="IPR036986">
    <property type="entry name" value="S4_RNA-bd_sf"/>
</dbReference>
<dbReference type="EMBL" id="JAFITO010000001">
    <property type="protein sequence ID" value="MBN4067951.1"/>
    <property type="molecule type" value="Genomic_DNA"/>
</dbReference>
<dbReference type="Pfam" id="PF01728">
    <property type="entry name" value="FtsJ"/>
    <property type="match status" value="1"/>
</dbReference>
<keyword evidence="5" id="KW-0808">Transferase</keyword>
<evidence type="ECO:0000313" key="6">
    <source>
        <dbReference type="Proteomes" id="UP000717534"/>
    </source>
</evidence>
<keyword evidence="1 3" id="KW-0694">RNA-binding</keyword>
<dbReference type="Proteomes" id="UP000717534">
    <property type="component" value="Unassembled WGS sequence"/>
</dbReference>
<dbReference type="NCBIfam" id="TIGR00478">
    <property type="entry name" value="tly"/>
    <property type="match status" value="1"/>
</dbReference>
<dbReference type="PIRSF" id="PIRSF005578">
    <property type="entry name" value="TlyA"/>
    <property type="match status" value="1"/>
</dbReference>
<proteinExistence type="inferred from homology"/>
<protein>
    <submittedName>
        <fullName evidence="5">TlyA family RNA methyltransferase</fullName>
    </submittedName>
</protein>
<dbReference type="PROSITE" id="PS50889">
    <property type="entry name" value="S4"/>
    <property type="match status" value="1"/>
</dbReference>
<gene>
    <name evidence="5" type="ORF">JYU06_00290</name>
</gene>
<evidence type="ECO:0000256" key="2">
    <source>
        <dbReference type="ARBA" id="ARBA00029460"/>
    </source>
</evidence>
<dbReference type="GO" id="GO:0032259">
    <property type="term" value="P:methylation"/>
    <property type="evidence" value="ECO:0007669"/>
    <property type="project" value="UniProtKB-KW"/>
</dbReference>
<dbReference type="PANTHER" id="PTHR32319">
    <property type="entry name" value="BACTERIAL HEMOLYSIN-LIKE PROTEIN"/>
    <property type="match status" value="1"/>
</dbReference>
<comment type="caution">
    <text evidence="5">The sequence shown here is derived from an EMBL/GenBank/DDBJ whole genome shotgun (WGS) entry which is preliminary data.</text>
</comment>
<dbReference type="InterPro" id="IPR002877">
    <property type="entry name" value="RNA_MeTrfase_FtsJ_dom"/>
</dbReference>
<evidence type="ECO:0000256" key="3">
    <source>
        <dbReference type="PROSITE-ProRule" id="PRU00182"/>
    </source>
</evidence>